<dbReference type="OrthoDB" id="2899891at2"/>
<dbReference type="RefSeq" id="WP_078742500.1">
    <property type="nucleotide sequence ID" value="NZ_MSDF01000052.1"/>
</dbReference>
<comment type="caution">
    <text evidence="1">The sequence shown here is derived from an EMBL/GenBank/DDBJ whole genome shotgun (WGS) entry which is preliminary data.</text>
</comment>
<dbReference type="EMBL" id="MSDF01000052">
    <property type="protein sequence ID" value="OPA86126.1"/>
    <property type="molecule type" value="Genomic_DNA"/>
</dbReference>
<dbReference type="AlphaFoldDB" id="A0A1T2Y239"/>
<evidence type="ECO:0000313" key="1">
    <source>
        <dbReference type="EMBL" id="OPA86126.1"/>
    </source>
</evidence>
<proteinExistence type="predicted"/>
<name>A0A1T2Y239_PSEFL</name>
<sequence>MADSDFKQKPIAFPTGWIRHSNGGVIGLDRYRPDLSFQDAEGRVVCVIESSSTNDRKVGVGELFLADKFFSDTAVDGVLIFSLCGKSTSPPRPDTQHAYLLPYFTYLRSFAGEYGVKEIYIISEAAFESCDWTALSDDFKSMAYALKVQAVISDPVVQAKQEALRPSLA</sequence>
<protein>
    <submittedName>
        <fullName evidence="1">Uncharacterized protein</fullName>
    </submittedName>
</protein>
<evidence type="ECO:0000313" key="2">
    <source>
        <dbReference type="Proteomes" id="UP000190965"/>
    </source>
</evidence>
<organism evidence="1 2">
    <name type="scientific">Pseudomonas fluorescens</name>
    <dbReference type="NCBI Taxonomy" id="294"/>
    <lineage>
        <taxon>Bacteria</taxon>
        <taxon>Pseudomonadati</taxon>
        <taxon>Pseudomonadota</taxon>
        <taxon>Gammaproteobacteria</taxon>
        <taxon>Pseudomonadales</taxon>
        <taxon>Pseudomonadaceae</taxon>
        <taxon>Pseudomonas</taxon>
    </lineage>
</organism>
<reference evidence="1 2" key="1">
    <citation type="submission" date="2016-12" db="EMBL/GenBank/DDBJ databases">
        <title>Draft genome sequences of seven strains of Pseudomonas fluorescens that produce 4-formylaminooxyvinylglycine.</title>
        <authorList>
            <person name="Okrent R.A."/>
            <person name="Manning V.A."/>
            <person name="Trippe K.M."/>
        </authorList>
    </citation>
    <scope>NUCLEOTIDE SEQUENCE [LARGE SCALE GENOMIC DNA]</scope>
    <source>
        <strain evidence="1 2">P5A</strain>
    </source>
</reference>
<accession>A0A1T2Y239</accession>
<gene>
    <name evidence="1" type="ORF">BFW87_25600</name>
</gene>
<dbReference type="Proteomes" id="UP000190965">
    <property type="component" value="Unassembled WGS sequence"/>
</dbReference>